<evidence type="ECO:0000313" key="2">
    <source>
        <dbReference type="Proteomes" id="UP000326340"/>
    </source>
</evidence>
<dbReference type="Proteomes" id="UP000326340">
    <property type="component" value="Unassembled WGS sequence"/>
</dbReference>
<organism evidence="1 2">
    <name type="scientific">Colletotrichum shisoi</name>
    <dbReference type="NCBI Taxonomy" id="2078593"/>
    <lineage>
        <taxon>Eukaryota</taxon>
        <taxon>Fungi</taxon>
        <taxon>Dikarya</taxon>
        <taxon>Ascomycota</taxon>
        <taxon>Pezizomycotina</taxon>
        <taxon>Sordariomycetes</taxon>
        <taxon>Hypocreomycetidae</taxon>
        <taxon>Glomerellales</taxon>
        <taxon>Glomerellaceae</taxon>
        <taxon>Colletotrichum</taxon>
        <taxon>Colletotrichum destructivum species complex</taxon>
    </lineage>
</organism>
<dbReference type="EMBL" id="PUHP01001570">
    <property type="protein sequence ID" value="TQN65544.1"/>
    <property type="molecule type" value="Genomic_DNA"/>
</dbReference>
<sequence>MDPFSVSSGVAGLISLGITVCKGLNIYCQDYRSRDVDILLLGQHAERLEAFLQLIKSRTGGAVVVDHSLSNSFRECFTACDVCLQDFNTLSAKYSQPSATPGLRERGKTFIRQLQYSFQKDKFDGLRSQMEDFRSAFLSLLLLVNQYAFFRSSPDLSKELQENTKAEAAQLAMTICAQTQRTQDRIAAIIPDMEAVVERSLAKLDHSLQERLCNLENAISLSLQSRKPSLPPSRPADDMGYYRLSQEPQGIHREPEEYASIFEDSRNKHRLPADPHSQLRDPQEKELLTMEALPNERSAFGYGPLFQALIQKSENG</sequence>
<proteinExistence type="predicted"/>
<dbReference type="OrthoDB" id="1577640at2759"/>
<accession>A0A5Q4BFV3</accession>
<keyword evidence="2" id="KW-1185">Reference proteome</keyword>
<comment type="caution">
    <text evidence="1">The sequence shown here is derived from an EMBL/GenBank/DDBJ whole genome shotgun (WGS) entry which is preliminary data.</text>
</comment>
<reference evidence="1 2" key="1">
    <citation type="journal article" date="2019" name="Sci. Rep.">
        <title>Colletotrichum shisoi sp. nov., an anthracnose pathogen of Perilla frutescens in Japan: molecular phylogenetic, morphological and genomic evidence.</title>
        <authorList>
            <person name="Gan P."/>
            <person name="Tsushima A."/>
            <person name="Hiroyama R."/>
            <person name="Narusaka M."/>
            <person name="Takano Y."/>
            <person name="Narusaka Y."/>
            <person name="Kawaradani M."/>
            <person name="Damm U."/>
            <person name="Shirasu K."/>
        </authorList>
    </citation>
    <scope>NUCLEOTIDE SEQUENCE [LARGE SCALE GENOMIC DNA]</scope>
    <source>
        <strain evidence="1 2">PG-2018a</strain>
    </source>
</reference>
<protein>
    <submittedName>
        <fullName evidence="1">Uncharacterized protein</fullName>
    </submittedName>
</protein>
<feature type="non-terminal residue" evidence="1">
    <location>
        <position position="316"/>
    </location>
</feature>
<name>A0A5Q4BFV3_9PEZI</name>
<dbReference type="AlphaFoldDB" id="A0A5Q4BFV3"/>
<evidence type="ECO:0000313" key="1">
    <source>
        <dbReference type="EMBL" id="TQN65544.1"/>
    </source>
</evidence>
<gene>
    <name evidence="1" type="ORF">CSHISOI_09883</name>
</gene>